<evidence type="ECO:0000313" key="2">
    <source>
        <dbReference type="EMBL" id="KAJ1088634.1"/>
    </source>
</evidence>
<accession>A0AAV7LDV3</accession>
<dbReference type="EMBL" id="JANPWB010000015">
    <property type="protein sequence ID" value="KAJ1088634.1"/>
    <property type="molecule type" value="Genomic_DNA"/>
</dbReference>
<evidence type="ECO:0000256" key="1">
    <source>
        <dbReference type="SAM" id="MobiDB-lite"/>
    </source>
</evidence>
<proteinExistence type="predicted"/>
<sequence length="97" mass="10650">MVSRTHPAEPASLLVPCSVRLEGGAVIRTVGIMPGRPFQRRRTEEPTGERTTGTGGEHEAVTAGGFRRYREEDGSEDPIPLRYRSLDKDCWARGALA</sequence>
<organism evidence="2 3">
    <name type="scientific">Pleurodeles waltl</name>
    <name type="common">Iberian ribbed newt</name>
    <dbReference type="NCBI Taxonomy" id="8319"/>
    <lineage>
        <taxon>Eukaryota</taxon>
        <taxon>Metazoa</taxon>
        <taxon>Chordata</taxon>
        <taxon>Craniata</taxon>
        <taxon>Vertebrata</taxon>
        <taxon>Euteleostomi</taxon>
        <taxon>Amphibia</taxon>
        <taxon>Batrachia</taxon>
        <taxon>Caudata</taxon>
        <taxon>Salamandroidea</taxon>
        <taxon>Salamandridae</taxon>
        <taxon>Pleurodelinae</taxon>
        <taxon>Pleurodeles</taxon>
    </lineage>
</organism>
<gene>
    <name evidence="2" type="ORF">NDU88_001790</name>
</gene>
<dbReference type="Proteomes" id="UP001066276">
    <property type="component" value="Chromosome 11"/>
</dbReference>
<dbReference type="AlphaFoldDB" id="A0AAV7LDV3"/>
<comment type="caution">
    <text evidence="2">The sequence shown here is derived from an EMBL/GenBank/DDBJ whole genome shotgun (WGS) entry which is preliminary data.</text>
</comment>
<reference evidence="2" key="1">
    <citation type="journal article" date="2022" name="bioRxiv">
        <title>Sequencing and chromosome-scale assembly of the giantPleurodeles waltlgenome.</title>
        <authorList>
            <person name="Brown T."/>
            <person name="Elewa A."/>
            <person name="Iarovenko S."/>
            <person name="Subramanian E."/>
            <person name="Araus A.J."/>
            <person name="Petzold A."/>
            <person name="Susuki M."/>
            <person name="Suzuki K.-i.T."/>
            <person name="Hayashi T."/>
            <person name="Toyoda A."/>
            <person name="Oliveira C."/>
            <person name="Osipova E."/>
            <person name="Leigh N.D."/>
            <person name="Simon A."/>
            <person name="Yun M.H."/>
        </authorList>
    </citation>
    <scope>NUCLEOTIDE SEQUENCE</scope>
    <source>
        <strain evidence="2">20211129_DDA</strain>
        <tissue evidence="2">Liver</tissue>
    </source>
</reference>
<name>A0AAV7LDV3_PLEWA</name>
<keyword evidence="3" id="KW-1185">Reference proteome</keyword>
<evidence type="ECO:0000313" key="3">
    <source>
        <dbReference type="Proteomes" id="UP001066276"/>
    </source>
</evidence>
<protein>
    <submittedName>
        <fullName evidence="2">Uncharacterized protein</fullName>
    </submittedName>
</protein>
<feature type="region of interest" description="Disordered" evidence="1">
    <location>
        <begin position="34"/>
        <end position="80"/>
    </location>
</feature>